<gene>
    <name evidence="2" type="ORF">SAMN04487779_1001558</name>
</gene>
<dbReference type="Proteomes" id="UP000198925">
    <property type="component" value="Unassembled WGS sequence"/>
</dbReference>
<dbReference type="AlphaFoldDB" id="A0A1G6KME0"/>
<name>A0A1G6KME0_9PROT</name>
<dbReference type="Pfam" id="PF03235">
    <property type="entry name" value="GmrSD_N"/>
    <property type="match status" value="1"/>
</dbReference>
<reference evidence="2 3" key="1">
    <citation type="submission" date="2016-10" db="EMBL/GenBank/DDBJ databases">
        <authorList>
            <person name="de Groot N.N."/>
        </authorList>
    </citation>
    <scope>NUCLEOTIDE SEQUENCE [LARGE SCALE GENOMIC DNA]</scope>
    <source>
        <strain evidence="2 3">CPCC 100156</strain>
    </source>
</reference>
<evidence type="ECO:0000259" key="1">
    <source>
        <dbReference type="Pfam" id="PF03235"/>
    </source>
</evidence>
<organism evidence="2 3">
    <name type="scientific">Belnapia rosea</name>
    <dbReference type="NCBI Taxonomy" id="938405"/>
    <lineage>
        <taxon>Bacteria</taxon>
        <taxon>Pseudomonadati</taxon>
        <taxon>Pseudomonadota</taxon>
        <taxon>Alphaproteobacteria</taxon>
        <taxon>Acetobacterales</taxon>
        <taxon>Roseomonadaceae</taxon>
        <taxon>Belnapia</taxon>
    </lineage>
</organism>
<proteinExistence type="predicted"/>
<keyword evidence="3" id="KW-1185">Reference proteome</keyword>
<dbReference type="PANTHER" id="PTHR39639:SF1">
    <property type="entry name" value="DUF262 DOMAIN-CONTAINING PROTEIN"/>
    <property type="match status" value="1"/>
</dbReference>
<feature type="domain" description="GmrSD restriction endonucleases N-terminal" evidence="1">
    <location>
        <begin position="15"/>
        <end position="158"/>
    </location>
</feature>
<sequence length="347" mass="40314">MLRKTNYQTLSWLNDLYKRGLLDLDPPYQRRSVWNQQYKDFFVDTVLNNYPCPAIFLYEQISLEGIASYKVVDGKQRLLTLFEFCNNEFPVYQDASLSSAREKNFSELDDELKLRTWRYQFAVEFIPAEDERLITEIFNRINRNVARLSRQELRHARFGGSFMNSVEALSEWTVKELPPNFPNIAQQSRKQMRDSEFVGTLLLYIEDGPRSFSQDQLDEAYSLRDLEWPSETETTERFKEIISYLATLTRVDTSGSLVRSRIRNQADFYALFGALHQLEKESWPDPASARERLLAFAELVDDDSRRSRSIEAEAYYAAARSASNDPGARLSRIGALQKVILGQFAVP</sequence>
<dbReference type="InterPro" id="IPR004919">
    <property type="entry name" value="GmrSD_N"/>
</dbReference>
<dbReference type="RefSeq" id="WP_090660198.1">
    <property type="nucleotide sequence ID" value="NZ_FMZX01000001.1"/>
</dbReference>
<dbReference type="EMBL" id="FMZX01000001">
    <property type="protein sequence ID" value="SDC31695.1"/>
    <property type="molecule type" value="Genomic_DNA"/>
</dbReference>
<evidence type="ECO:0000313" key="2">
    <source>
        <dbReference type="EMBL" id="SDC31695.1"/>
    </source>
</evidence>
<accession>A0A1G6KME0</accession>
<evidence type="ECO:0000313" key="3">
    <source>
        <dbReference type="Proteomes" id="UP000198925"/>
    </source>
</evidence>
<dbReference type="PANTHER" id="PTHR39639">
    <property type="entry name" value="CHROMOSOME 16, WHOLE GENOME SHOTGUN SEQUENCE"/>
    <property type="match status" value="1"/>
</dbReference>
<protein>
    <recommendedName>
        <fullName evidence="1">GmrSD restriction endonucleases N-terminal domain-containing protein</fullName>
    </recommendedName>
</protein>